<protein>
    <recommendedName>
        <fullName evidence="2">FAD-binding domain-containing protein</fullName>
    </recommendedName>
</protein>
<dbReference type="OrthoDB" id="9806565at2"/>
<dbReference type="SUPFAM" id="SSF51905">
    <property type="entry name" value="FAD/NAD(P)-binding domain"/>
    <property type="match status" value="1"/>
</dbReference>
<dbReference type="PANTHER" id="PTHR43476:SF5">
    <property type="entry name" value="FAD-DEPENDENT MONOOXYGENASE"/>
    <property type="match status" value="1"/>
</dbReference>
<evidence type="ECO:0000313" key="3">
    <source>
        <dbReference type="EMBL" id="RAP77701.1"/>
    </source>
</evidence>
<dbReference type="EMBL" id="QLUW01000001">
    <property type="protein sequence ID" value="RAP77701.1"/>
    <property type="molecule type" value="Genomic_DNA"/>
</dbReference>
<evidence type="ECO:0000259" key="2">
    <source>
        <dbReference type="Pfam" id="PF01494"/>
    </source>
</evidence>
<reference evidence="3 4" key="1">
    <citation type="submission" date="2018-06" db="EMBL/GenBank/DDBJ databases">
        <title>Paenibacillus montanisoli sp. nov., isolated from mountain area soil.</title>
        <authorList>
            <person name="Wu M."/>
        </authorList>
    </citation>
    <scope>NUCLEOTIDE SEQUENCE [LARGE SCALE GENOMIC DNA]</scope>
    <source>
        <strain evidence="3 4">RA17</strain>
    </source>
</reference>
<accession>A0A328U8F6</accession>
<feature type="domain" description="FAD-binding" evidence="2">
    <location>
        <begin position="5"/>
        <end position="312"/>
    </location>
</feature>
<name>A0A328U8F6_9BACL</name>
<keyword evidence="1" id="KW-0560">Oxidoreductase</keyword>
<dbReference type="Gene3D" id="3.50.50.60">
    <property type="entry name" value="FAD/NAD(P)-binding domain"/>
    <property type="match status" value="1"/>
</dbReference>
<dbReference type="GO" id="GO:0016491">
    <property type="term" value="F:oxidoreductase activity"/>
    <property type="evidence" value="ECO:0007669"/>
    <property type="project" value="UniProtKB-KW"/>
</dbReference>
<dbReference type="GO" id="GO:0071949">
    <property type="term" value="F:FAD binding"/>
    <property type="evidence" value="ECO:0007669"/>
    <property type="project" value="InterPro"/>
</dbReference>
<dbReference type="Proteomes" id="UP000249260">
    <property type="component" value="Unassembled WGS sequence"/>
</dbReference>
<dbReference type="PANTHER" id="PTHR43476">
    <property type="entry name" value="3-(3-HYDROXY-PHENYL)PROPIONATE/3-HYDROXYCINNAMIC ACID HYDROXYLASE"/>
    <property type="match status" value="1"/>
</dbReference>
<dbReference type="InterPro" id="IPR036188">
    <property type="entry name" value="FAD/NAD-bd_sf"/>
</dbReference>
<comment type="caution">
    <text evidence="3">The sequence shown here is derived from an EMBL/GenBank/DDBJ whole genome shotgun (WGS) entry which is preliminary data.</text>
</comment>
<dbReference type="Pfam" id="PF01494">
    <property type="entry name" value="FAD_binding_3"/>
    <property type="match status" value="1"/>
</dbReference>
<dbReference type="InterPro" id="IPR002938">
    <property type="entry name" value="FAD-bd"/>
</dbReference>
<proteinExistence type="predicted"/>
<evidence type="ECO:0000313" key="4">
    <source>
        <dbReference type="Proteomes" id="UP000249260"/>
    </source>
</evidence>
<evidence type="ECO:0000256" key="1">
    <source>
        <dbReference type="ARBA" id="ARBA00023002"/>
    </source>
</evidence>
<organism evidence="3 4">
    <name type="scientific">Paenibacillus montanisoli</name>
    <dbReference type="NCBI Taxonomy" id="2081970"/>
    <lineage>
        <taxon>Bacteria</taxon>
        <taxon>Bacillati</taxon>
        <taxon>Bacillota</taxon>
        <taxon>Bacilli</taxon>
        <taxon>Bacillales</taxon>
        <taxon>Paenibacillaceae</taxon>
        <taxon>Paenibacillus</taxon>
    </lineage>
</organism>
<dbReference type="InterPro" id="IPR050631">
    <property type="entry name" value="PheA/TfdB_FAD_monoxygenase"/>
</dbReference>
<dbReference type="AlphaFoldDB" id="A0A328U8F6"/>
<keyword evidence="4" id="KW-1185">Reference proteome</keyword>
<sequence length="405" mass="46310">MRQIETDVCIVGGGPAGMMLALLLAKQRMRVIVLERNENFDREYRGEVLLPRFVQMLDQLNLRDYIESQPHLKLKNIELMQTSKKIAGFSFSNLHPNFSYGMWMPQTFMLQALHEKCKSFPTYSILFRSAVKQVIREGNQIKGVIASDGKNEGVNIKAKITVGSDGRFSSIRKLAGFELQYEYYKNDIVWFTIPLPPGQENTLRFCLADTIHLMLPKYPNHIQVGLVFRKNAWKETRERGLETFKDYLRKLNPLFRNFADEIEDFTAFTVLQSRIMNVKEWAQDGCVLIGDAAHCASPVGAIGVSLSVASAIVSADIIWKSVKSGNTSIAFLHQIQTIRQREIRMVHRLQKRAEGIVMERPQLFRMMASNVVPFLSNSSIAKLVQRRAFFLSSPLPIDPSFRFLK</sequence>
<dbReference type="RefSeq" id="WP_112880824.1">
    <property type="nucleotide sequence ID" value="NZ_QLUW01000001.1"/>
</dbReference>
<dbReference type="PRINTS" id="PR00420">
    <property type="entry name" value="RNGMNOXGNASE"/>
</dbReference>
<gene>
    <name evidence="3" type="ORF">DL346_04340</name>
</gene>